<reference evidence="2" key="1">
    <citation type="submission" date="2019-11" db="EMBL/GenBank/DDBJ databases">
        <authorList>
            <person name="Feng L."/>
        </authorList>
    </citation>
    <scope>NUCLEOTIDE SEQUENCE</scope>
    <source>
        <strain evidence="2">BvulgatusLFYP11</strain>
    </source>
</reference>
<gene>
    <name evidence="2" type="ORF">BVLFYP11_01245</name>
</gene>
<dbReference type="AlphaFoldDB" id="A0A6N2SNT1"/>
<dbReference type="PANTHER" id="PTHR42990:SF1">
    <property type="entry name" value="AAA+ ATPASE DOMAIN-CONTAINING PROTEIN"/>
    <property type="match status" value="1"/>
</dbReference>
<sequence length="436" mass="50572">MLIPAKHIIYCCNLKKTHFVYCNEQFIAIFVMYDKQKEEMERLFESFIKKLAITNTSFVRSLMNEIEWEARLIGIKGAQGVGKTTLLLQYIKLNLPMDKTVLYASVDNIWFSEHKLYDLASDFVKRGGKYLFLDEVHKYPNWSQELKNMYDDLPELHVVFTGSSLLEILNAKSDLSRRAIVYEMQGFSFREYLNWNEKLSLPILTLNNILDNHLALSVGIVDKVKVLKHFSDYLKHGYYPYYNELPALYYSRINEVVNLIVELEIPQLRGVDISYTTKIKQLLYIIAESAPFIPNVSKLSERIGISRNSLLAYLDALHDSCLTMNLQKEGSGISRLQKPDKLFLENPNLMYALSASQIDIGNVRETFFANQLRYCHRINVSKESDFFIDGRYTFEVGGRHKGKQQINGLSDAYIVADDIEYGINNKIPLWLFGFLY</sequence>
<dbReference type="EMBL" id="CACRTA010000014">
    <property type="protein sequence ID" value="VYS93781.1"/>
    <property type="molecule type" value="Genomic_DNA"/>
</dbReference>
<protein>
    <recommendedName>
        <fullName evidence="1">AAA+ ATPase domain-containing protein</fullName>
    </recommendedName>
</protein>
<evidence type="ECO:0000313" key="2">
    <source>
        <dbReference type="EMBL" id="VYS93781.1"/>
    </source>
</evidence>
<feature type="domain" description="AAA+ ATPase" evidence="1">
    <location>
        <begin position="69"/>
        <end position="231"/>
    </location>
</feature>
<dbReference type="Pfam" id="PF13173">
    <property type="entry name" value="AAA_14"/>
    <property type="match status" value="1"/>
</dbReference>
<organism evidence="2">
    <name type="scientific">Phocaeicola vulgatus</name>
    <name type="common">Bacteroides vulgatus</name>
    <dbReference type="NCBI Taxonomy" id="821"/>
    <lineage>
        <taxon>Bacteria</taxon>
        <taxon>Pseudomonadati</taxon>
        <taxon>Bacteroidota</taxon>
        <taxon>Bacteroidia</taxon>
        <taxon>Bacteroidales</taxon>
        <taxon>Bacteroidaceae</taxon>
        <taxon>Phocaeicola</taxon>
    </lineage>
</organism>
<dbReference type="InterPro" id="IPR003593">
    <property type="entry name" value="AAA+_ATPase"/>
</dbReference>
<name>A0A6N2SNT1_PHOVU</name>
<dbReference type="SUPFAM" id="SSF52540">
    <property type="entry name" value="P-loop containing nucleoside triphosphate hydrolases"/>
    <property type="match status" value="1"/>
</dbReference>
<evidence type="ECO:0000259" key="1">
    <source>
        <dbReference type="SMART" id="SM00382"/>
    </source>
</evidence>
<dbReference type="SMART" id="SM00382">
    <property type="entry name" value="AAA"/>
    <property type="match status" value="1"/>
</dbReference>
<accession>A0A6N2SNT1</accession>
<dbReference type="InterPro" id="IPR041682">
    <property type="entry name" value="AAA_14"/>
</dbReference>
<proteinExistence type="predicted"/>
<dbReference type="InterPro" id="IPR027417">
    <property type="entry name" value="P-loop_NTPase"/>
</dbReference>
<dbReference type="PANTHER" id="PTHR42990">
    <property type="entry name" value="ATPASE"/>
    <property type="match status" value="1"/>
</dbReference>